<dbReference type="Proteomes" id="UP000600918">
    <property type="component" value="Unassembled WGS sequence"/>
</dbReference>
<organism evidence="1 2">
    <name type="scientific">Vespula pensylvanica</name>
    <name type="common">Western yellow jacket</name>
    <name type="synonym">Wasp</name>
    <dbReference type="NCBI Taxonomy" id="30213"/>
    <lineage>
        <taxon>Eukaryota</taxon>
        <taxon>Metazoa</taxon>
        <taxon>Ecdysozoa</taxon>
        <taxon>Arthropoda</taxon>
        <taxon>Hexapoda</taxon>
        <taxon>Insecta</taxon>
        <taxon>Pterygota</taxon>
        <taxon>Neoptera</taxon>
        <taxon>Endopterygota</taxon>
        <taxon>Hymenoptera</taxon>
        <taxon>Apocrita</taxon>
        <taxon>Aculeata</taxon>
        <taxon>Vespoidea</taxon>
        <taxon>Vespidae</taxon>
        <taxon>Vespinae</taxon>
        <taxon>Vespula</taxon>
    </lineage>
</organism>
<dbReference type="EMBL" id="JACSDY010000002">
    <property type="protein sequence ID" value="KAF7434806.1"/>
    <property type="molecule type" value="Genomic_DNA"/>
</dbReference>
<sequence length="90" mass="10272">MAWRVSRVRYSTGKAQTSNAYEFVRLVPNIVGQRTARTLDCICTETAVKQHQHPFLFVPFCLISLKVSSANNVRLCFPDKLFVSTLEAYM</sequence>
<comment type="caution">
    <text evidence="1">The sequence shown here is derived from an EMBL/GenBank/DDBJ whole genome shotgun (WGS) entry which is preliminary data.</text>
</comment>
<name>A0A834PB22_VESPE</name>
<protein>
    <submittedName>
        <fullName evidence="1">Uncharacterized protein</fullName>
    </submittedName>
</protein>
<gene>
    <name evidence="1" type="ORF">H0235_002997</name>
</gene>
<dbReference type="AlphaFoldDB" id="A0A834PB22"/>
<reference evidence="1" key="1">
    <citation type="journal article" date="2020" name="G3 (Bethesda)">
        <title>High-Quality Assemblies for Three Invasive Social Wasps from the &lt;i&gt;Vespula&lt;/i&gt; Genus.</title>
        <authorList>
            <person name="Harrop T.W.R."/>
            <person name="Guhlin J."/>
            <person name="McLaughlin G.M."/>
            <person name="Permina E."/>
            <person name="Stockwell P."/>
            <person name="Gilligan J."/>
            <person name="Le Lec M.F."/>
            <person name="Gruber M.A.M."/>
            <person name="Quinn O."/>
            <person name="Lovegrove M."/>
            <person name="Duncan E.J."/>
            <person name="Remnant E.J."/>
            <person name="Van Eeckhoven J."/>
            <person name="Graham B."/>
            <person name="Knapp R.A."/>
            <person name="Langford K.W."/>
            <person name="Kronenberg Z."/>
            <person name="Press M.O."/>
            <person name="Eacker S.M."/>
            <person name="Wilson-Rankin E.E."/>
            <person name="Purcell J."/>
            <person name="Lester P.J."/>
            <person name="Dearden P.K."/>
        </authorList>
    </citation>
    <scope>NUCLEOTIDE SEQUENCE</scope>
    <source>
        <strain evidence="1">Volc-1</strain>
    </source>
</reference>
<keyword evidence="2" id="KW-1185">Reference proteome</keyword>
<accession>A0A834PB22</accession>
<proteinExistence type="predicted"/>
<evidence type="ECO:0000313" key="2">
    <source>
        <dbReference type="Proteomes" id="UP000600918"/>
    </source>
</evidence>
<evidence type="ECO:0000313" key="1">
    <source>
        <dbReference type="EMBL" id="KAF7434806.1"/>
    </source>
</evidence>